<name>A0AAJ5WNC5_9PSED</name>
<feature type="transmembrane region" description="Helical" evidence="1">
    <location>
        <begin position="309"/>
        <end position="327"/>
    </location>
</feature>
<evidence type="ECO:0000256" key="1">
    <source>
        <dbReference type="SAM" id="Phobius"/>
    </source>
</evidence>
<dbReference type="AlphaFoldDB" id="A0AAJ5WNC5"/>
<feature type="transmembrane region" description="Helical" evidence="1">
    <location>
        <begin position="182"/>
        <end position="205"/>
    </location>
</feature>
<feature type="transmembrane region" description="Helical" evidence="1">
    <location>
        <begin position="363"/>
        <end position="382"/>
    </location>
</feature>
<feature type="transmembrane region" description="Helical" evidence="1">
    <location>
        <begin position="336"/>
        <end position="357"/>
    </location>
</feature>
<keyword evidence="1" id="KW-1133">Transmembrane helix</keyword>
<accession>A0AAJ5WNC5</accession>
<feature type="transmembrane region" description="Helical" evidence="1">
    <location>
        <begin position="138"/>
        <end position="162"/>
    </location>
</feature>
<proteinExistence type="predicted"/>
<dbReference type="GO" id="GO:0034228">
    <property type="term" value="F:ethanolamine transmembrane transporter activity"/>
    <property type="evidence" value="ECO:0007669"/>
    <property type="project" value="InterPro"/>
</dbReference>
<dbReference type="Proteomes" id="UP001216329">
    <property type="component" value="Chromosome"/>
</dbReference>
<feature type="transmembrane region" description="Helical" evidence="1">
    <location>
        <begin position="270"/>
        <end position="289"/>
    </location>
</feature>
<keyword evidence="1" id="KW-0472">Membrane</keyword>
<dbReference type="PIRSF" id="PIRSF019466">
    <property type="entry name" value="EutH"/>
    <property type="match status" value="1"/>
</dbReference>
<gene>
    <name evidence="2" type="primary">eutH</name>
    <name evidence="2" type="ORF">P0Y58_11360</name>
</gene>
<dbReference type="NCBIfam" id="NF011668">
    <property type="entry name" value="PRK15086.1-4"/>
    <property type="match status" value="1"/>
</dbReference>
<organism evidence="2 3">
    <name type="scientific">Candidatus Pseudomonas phytovorans</name>
    <dbReference type="NCBI Taxonomy" id="3121377"/>
    <lineage>
        <taxon>Bacteria</taxon>
        <taxon>Pseudomonadati</taxon>
        <taxon>Pseudomonadota</taxon>
        <taxon>Gammaproteobacteria</taxon>
        <taxon>Pseudomonadales</taxon>
        <taxon>Pseudomonadaceae</taxon>
        <taxon>Pseudomonas</taxon>
    </lineage>
</organism>
<dbReference type="PANTHER" id="PTHR40089">
    <property type="entry name" value="ETHANOLAMINE UTILIZATION PROTEIN EUTH"/>
    <property type="match status" value="1"/>
</dbReference>
<protein>
    <submittedName>
        <fullName evidence="2">Ethanolamine utilization protein EutH</fullName>
    </submittedName>
</protein>
<keyword evidence="1" id="KW-0812">Transmembrane</keyword>
<dbReference type="PANTHER" id="PTHR40089:SF1">
    <property type="entry name" value="ETHANOLAMINE PERMEASE EUTH-RELATED"/>
    <property type="match status" value="1"/>
</dbReference>
<dbReference type="EMBL" id="CP119325">
    <property type="protein sequence ID" value="WEK32758.1"/>
    <property type="molecule type" value="Genomic_DNA"/>
</dbReference>
<reference evidence="2" key="1">
    <citation type="submission" date="2023-03" db="EMBL/GenBank/DDBJ databases">
        <title>Andean soil-derived lignocellulolytic bacterial consortium as a source of novel taxa and putative plastic-active enzymes.</title>
        <authorList>
            <person name="Diaz-Garcia L."/>
            <person name="Chuvochina M."/>
            <person name="Feuerriegel G."/>
            <person name="Bunk B."/>
            <person name="Sproer C."/>
            <person name="Streit W.R."/>
            <person name="Rodriguez L.M."/>
            <person name="Overmann J."/>
            <person name="Jimenez D.J."/>
        </authorList>
    </citation>
    <scope>NUCLEOTIDE SEQUENCE</scope>
    <source>
        <strain evidence="2">MAG 876</strain>
    </source>
</reference>
<dbReference type="Pfam" id="PF04346">
    <property type="entry name" value="EutH"/>
    <property type="match status" value="1"/>
</dbReference>
<evidence type="ECO:0000313" key="2">
    <source>
        <dbReference type="EMBL" id="WEK32758.1"/>
    </source>
</evidence>
<feature type="transmembrane region" description="Helical" evidence="1">
    <location>
        <begin position="6"/>
        <end position="24"/>
    </location>
</feature>
<evidence type="ECO:0000313" key="3">
    <source>
        <dbReference type="Proteomes" id="UP001216329"/>
    </source>
</evidence>
<dbReference type="InterPro" id="IPR007441">
    <property type="entry name" value="EutH"/>
</dbReference>
<sequence length="414" mass="44294">MGQIGIYVTYVIMAFVFIGAIAAIRDSQSGMGKEFIEGIHCIGPTFIPVAGIMAAQPYLSHFVENSFGPIFASIGADPAIGATTIIAVDMGGYQLAQALAATHENWIMAMIVGYMAGATIIFSIPVGLSMLQPKDHKYMALGIMSGLLSIPIGVLMACLVLVLGEPMVRDTIGSNFEANYQLAMDLGTVLRNLFPLIIFCVVLALGLRMFPDRMIKGFLIFGKLMYAAITMVLALSIIQYFTGFFTYLFGHWGFDPIIADQKDQFRALEIAGYGALMLAGAFPMVYAIGKYLEKPIGAIGARLGLDPKGAAGMLAAAANILAMYRLVAIMRPKDKVLCIAFAVCGAWVIGDHLAFTANFQPTLIVAILCGKFCGGISGALLARWLSVPKAIQLGEQDQRNESESVERAFGAPAV</sequence>
<feature type="transmembrane region" description="Helical" evidence="1">
    <location>
        <begin position="106"/>
        <end position="126"/>
    </location>
</feature>
<dbReference type="GO" id="GO:0005886">
    <property type="term" value="C:plasma membrane"/>
    <property type="evidence" value="ECO:0007669"/>
    <property type="project" value="TreeGrafter"/>
</dbReference>
<feature type="transmembrane region" description="Helical" evidence="1">
    <location>
        <begin position="225"/>
        <end position="249"/>
    </location>
</feature>